<evidence type="ECO:0000256" key="5">
    <source>
        <dbReference type="ARBA" id="ARBA00023014"/>
    </source>
</evidence>
<proteinExistence type="predicted"/>
<dbReference type="InterPro" id="IPR017900">
    <property type="entry name" value="4Fe4S_Fe_S_CS"/>
</dbReference>
<dbReference type="SUPFAM" id="SSF46548">
    <property type="entry name" value="alpha-helical ferredoxin"/>
    <property type="match status" value="1"/>
</dbReference>
<dbReference type="PANTHER" id="PTHR32479:SF17">
    <property type="entry name" value="GLYCOLATE OXIDASE IRON-SULFUR SUBUNIT"/>
    <property type="match status" value="1"/>
</dbReference>
<dbReference type="InterPro" id="IPR009051">
    <property type="entry name" value="Helical_ferredxn"/>
</dbReference>
<evidence type="ECO:0000256" key="2">
    <source>
        <dbReference type="ARBA" id="ARBA00022723"/>
    </source>
</evidence>
<keyword evidence="1 6" id="KW-0004">4Fe-4S</keyword>
<dbReference type="InterPro" id="IPR012257">
    <property type="entry name" value="Glc_ox_4Fe-4S"/>
</dbReference>
<keyword evidence="6" id="KW-0813">Transport</keyword>
<reference evidence="9" key="1">
    <citation type="submission" date="2022-06" db="EMBL/GenBank/DDBJ databases">
        <authorList>
            <person name="Dietemann V."/>
            <person name="Ory F."/>
            <person name="Dainat B."/>
            <person name="Oberhansli S."/>
        </authorList>
    </citation>
    <scope>NUCLEOTIDE SEQUENCE</scope>
    <source>
        <strain evidence="9">Ena-SAMPLE-TAB-26-04-2022-14:26:32:270-5432</strain>
    </source>
</reference>
<accession>A0ABM9FX27</accession>
<comment type="caution">
    <text evidence="9">The sequence shown here is derived from an EMBL/GenBank/DDBJ whole genome shotgun (WGS) entry which is preliminary data.</text>
</comment>
<feature type="domain" description="4Fe-4S ferredoxin-type" evidence="8">
    <location>
        <begin position="33"/>
        <end position="66"/>
    </location>
</feature>
<keyword evidence="4 6" id="KW-0408">Iron</keyword>
<comment type="catalytic activity">
    <reaction evidence="6">
        <text>(R)-lactate + A = pyruvate + AH2</text>
        <dbReference type="Rhea" id="RHEA:15089"/>
        <dbReference type="ChEBI" id="CHEBI:13193"/>
        <dbReference type="ChEBI" id="CHEBI:15361"/>
        <dbReference type="ChEBI" id="CHEBI:16004"/>
        <dbReference type="ChEBI" id="CHEBI:17499"/>
    </reaction>
</comment>
<protein>
    <recommendedName>
        <fullName evidence="6">Glycolate oxidase iron-sulfur subunit</fullName>
        <ecNumber evidence="6">1.1.99.14</ecNumber>
    </recommendedName>
</protein>
<sequence length="471" mass="52473">MNSSMHNSMSSSPNGMQDKGSGQRPAGALQHQLVHALDYEQLMNCMRCGFCQPSCPTFRETGLEAASPRGRIALMKAVADGLMEPDAPFKQQMDLCLGCRACEPVCPSDVKYGQLLEQTREVLFEHTEPQPGAVPLRRLHKLAKPIFKRHRRLRLMSTILQAYQRSGLQRLARRGRMLRWLPQHMQTMERIMPQADSGGVVKRAGGHRFPAKGERIGTVGLFRGCIMDVLFTETNVNTVRLLTEAGYDVVIPEEQSCCGALFSHSGDRTTALEFAVQNVRAFREADVDYIATNAGGCGATLIEYDHLLAEEAEWAEPARRFSKQVKDISKLLLRSGRWNDLADPAKPSPAEDSCSSVTVTYQDSCHLRNVMRAGDSPRRLLRMMPDTKFVELEGAEICCASAGIYNLVQPQMANAILDARMYAVEATKASVILTSNPGYLLQMKAGVEREQAHDRIQVMHIVEYFAEKVLK</sequence>
<dbReference type="PROSITE" id="PS51379">
    <property type="entry name" value="4FE4S_FER_2"/>
    <property type="match status" value="2"/>
</dbReference>
<dbReference type="PANTHER" id="PTHR32479">
    <property type="entry name" value="GLYCOLATE OXIDASE IRON-SULFUR SUBUNIT"/>
    <property type="match status" value="1"/>
</dbReference>
<evidence type="ECO:0000256" key="7">
    <source>
        <dbReference type="SAM" id="MobiDB-lite"/>
    </source>
</evidence>
<keyword evidence="3" id="KW-0677">Repeat</keyword>
<dbReference type="InterPro" id="IPR017896">
    <property type="entry name" value="4Fe4S_Fe-S-bd"/>
</dbReference>
<dbReference type="PIRSF" id="PIRSF000139">
    <property type="entry name" value="Glc_ox_4Fe-4S"/>
    <property type="match status" value="1"/>
</dbReference>
<comment type="catalytic activity">
    <reaction evidence="6">
        <text>glycolate + A = glyoxylate + AH2</text>
        <dbReference type="Rhea" id="RHEA:21264"/>
        <dbReference type="ChEBI" id="CHEBI:13193"/>
        <dbReference type="ChEBI" id="CHEBI:17499"/>
        <dbReference type="ChEBI" id="CHEBI:29805"/>
        <dbReference type="ChEBI" id="CHEBI:36655"/>
        <dbReference type="EC" id="1.1.99.14"/>
    </reaction>
</comment>
<dbReference type="Pfam" id="PF02754">
    <property type="entry name" value="CCG"/>
    <property type="match status" value="2"/>
</dbReference>
<feature type="region of interest" description="Disordered" evidence="7">
    <location>
        <begin position="1"/>
        <end position="27"/>
    </location>
</feature>
<dbReference type="EMBL" id="CALYLO010000001">
    <property type="protein sequence ID" value="CAH8243728.1"/>
    <property type="molecule type" value="Genomic_DNA"/>
</dbReference>
<feature type="compositionally biased region" description="Low complexity" evidence="7">
    <location>
        <begin position="1"/>
        <end position="14"/>
    </location>
</feature>
<evidence type="ECO:0000256" key="6">
    <source>
        <dbReference type="PIRNR" id="PIRNR000139"/>
    </source>
</evidence>
<gene>
    <name evidence="9" type="ORF">WJ0W_000967</name>
</gene>
<name>A0ABM9FX27_9BACL</name>
<evidence type="ECO:0000256" key="4">
    <source>
        <dbReference type="ARBA" id="ARBA00023004"/>
    </source>
</evidence>
<dbReference type="Proteomes" id="UP001154322">
    <property type="component" value="Unassembled WGS sequence"/>
</dbReference>
<dbReference type="EC" id="1.1.99.14" evidence="6"/>
<keyword evidence="10" id="KW-1185">Reference proteome</keyword>
<evidence type="ECO:0000313" key="9">
    <source>
        <dbReference type="EMBL" id="CAH8243728.1"/>
    </source>
</evidence>
<keyword evidence="2 6" id="KW-0479">Metal-binding</keyword>
<dbReference type="Pfam" id="PF13183">
    <property type="entry name" value="Fer4_8"/>
    <property type="match status" value="1"/>
</dbReference>
<comment type="cofactor">
    <cofactor evidence="6">
        <name>[4Fe-4S] cluster</name>
        <dbReference type="ChEBI" id="CHEBI:49883"/>
    </cofactor>
    <text evidence="6">Binds 2 [4Fe-4S] clusters.</text>
</comment>
<dbReference type="Gene3D" id="1.10.1060.10">
    <property type="entry name" value="Alpha-helical ferredoxin"/>
    <property type="match status" value="1"/>
</dbReference>
<keyword evidence="6" id="KW-0249">Electron transport</keyword>
<evidence type="ECO:0000256" key="1">
    <source>
        <dbReference type="ARBA" id="ARBA00022485"/>
    </source>
</evidence>
<evidence type="ECO:0000256" key="3">
    <source>
        <dbReference type="ARBA" id="ARBA00022737"/>
    </source>
</evidence>
<evidence type="ECO:0000313" key="10">
    <source>
        <dbReference type="Proteomes" id="UP001154322"/>
    </source>
</evidence>
<evidence type="ECO:0000259" key="8">
    <source>
        <dbReference type="PROSITE" id="PS51379"/>
    </source>
</evidence>
<dbReference type="InterPro" id="IPR004017">
    <property type="entry name" value="Cys_rich_dom"/>
</dbReference>
<dbReference type="PROSITE" id="PS00198">
    <property type="entry name" value="4FE4S_FER_1"/>
    <property type="match status" value="1"/>
</dbReference>
<keyword evidence="5 6" id="KW-0411">Iron-sulfur</keyword>
<organism evidence="9 10">
    <name type="scientific">Paenibacillus melissococcoides</name>
    <dbReference type="NCBI Taxonomy" id="2912268"/>
    <lineage>
        <taxon>Bacteria</taxon>
        <taxon>Bacillati</taxon>
        <taxon>Bacillota</taxon>
        <taxon>Bacilli</taxon>
        <taxon>Bacillales</taxon>
        <taxon>Paenibacillaceae</taxon>
        <taxon>Paenibacillus</taxon>
    </lineage>
</organism>
<comment type="function">
    <text evidence="6">Component of a complex that catalyzes the oxidation of glycolate to glyoxylate.</text>
</comment>
<feature type="domain" description="4Fe-4S ferredoxin-type" evidence="8">
    <location>
        <begin position="86"/>
        <end position="110"/>
    </location>
</feature>